<evidence type="ECO:0000313" key="1">
    <source>
        <dbReference type="Proteomes" id="UP000887578"/>
    </source>
</evidence>
<dbReference type="WBParaSite" id="PDA_v2.g7374.t1">
    <property type="protein sequence ID" value="PDA_v2.g7374.t1"/>
    <property type="gene ID" value="PDA_v2.g7374"/>
</dbReference>
<sequence length="272" mass="30647">MMLYATHLGECSKVASDISQKLLDKIGNEAEAPHHDSPEGRSQKILKAIGVDSVSASLMTMPLKDMKQTIHEACLKNELQFQCAFGFLQDHNKIAEHITAMMENDGNIKVMFENECQRPEATPSTYSCIGENSDVWYNECQASIESYNDTRADINEKMLTAYAKTLSIIEELVGRAKTQTEFDQITSESTTLMLQTLAGIKRIEGFKCRSYYQMERCLLKNVLRKCGMDSVNALETILRVGYLRRERGDHLHSQFLESEISPSSACSKTFTS</sequence>
<evidence type="ECO:0000313" key="2">
    <source>
        <dbReference type="WBParaSite" id="PDA_v2.g7374.t1"/>
    </source>
</evidence>
<dbReference type="AlphaFoldDB" id="A0A914QUI3"/>
<reference evidence="2" key="1">
    <citation type="submission" date="2022-11" db="UniProtKB">
        <authorList>
            <consortium name="WormBaseParasite"/>
        </authorList>
    </citation>
    <scope>IDENTIFICATION</scope>
</reference>
<accession>A0A914QUI3</accession>
<protein>
    <submittedName>
        <fullName evidence="2">Uncharacterized protein</fullName>
    </submittedName>
</protein>
<name>A0A914QUI3_9BILA</name>
<organism evidence="1 2">
    <name type="scientific">Panagrolaimus davidi</name>
    <dbReference type="NCBI Taxonomy" id="227884"/>
    <lineage>
        <taxon>Eukaryota</taxon>
        <taxon>Metazoa</taxon>
        <taxon>Ecdysozoa</taxon>
        <taxon>Nematoda</taxon>
        <taxon>Chromadorea</taxon>
        <taxon>Rhabditida</taxon>
        <taxon>Tylenchina</taxon>
        <taxon>Panagrolaimomorpha</taxon>
        <taxon>Panagrolaimoidea</taxon>
        <taxon>Panagrolaimidae</taxon>
        <taxon>Panagrolaimus</taxon>
    </lineage>
</organism>
<proteinExistence type="predicted"/>
<dbReference type="Proteomes" id="UP000887578">
    <property type="component" value="Unplaced"/>
</dbReference>
<keyword evidence="1" id="KW-1185">Reference proteome</keyword>